<dbReference type="PROSITE" id="PS01124">
    <property type="entry name" value="HTH_ARAC_FAMILY_2"/>
    <property type="match status" value="1"/>
</dbReference>
<dbReference type="SUPFAM" id="SSF51215">
    <property type="entry name" value="Regulatory protein AraC"/>
    <property type="match status" value="1"/>
</dbReference>
<protein>
    <submittedName>
        <fullName evidence="5">AraC family transcriptional regulator</fullName>
    </submittedName>
</protein>
<gene>
    <name evidence="5" type="ORF">NMU02_13515</name>
</gene>
<evidence type="ECO:0000256" key="3">
    <source>
        <dbReference type="ARBA" id="ARBA00023163"/>
    </source>
</evidence>
<feature type="domain" description="HTH araC/xylS-type" evidence="4">
    <location>
        <begin position="194"/>
        <end position="292"/>
    </location>
</feature>
<organism evidence="5 6">
    <name type="scientific">Coprobacter tertius</name>
    <dbReference type="NCBI Taxonomy" id="2944915"/>
    <lineage>
        <taxon>Bacteria</taxon>
        <taxon>Pseudomonadati</taxon>
        <taxon>Bacteroidota</taxon>
        <taxon>Bacteroidia</taxon>
        <taxon>Bacteroidales</taxon>
        <taxon>Barnesiellaceae</taxon>
        <taxon>Coprobacter</taxon>
    </lineage>
</organism>
<dbReference type="EMBL" id="JANDHW010000023">
    <property type="protein sequence ID" value="MCP9613111.1"/>
    <property type="molecule type" value="Genomic_DNA"/>
</dbReference>
<evidence type="ECO:0000259" key="4">
    <source>
        <dbReference type="PROSITE" id="PS01124"/>
    </source>
</evidence>
<dbReference type="Pfam" id="PF12833">
    <property type="entry name" value="HTH_18"/>
    <property type="match status" value="1"/>
</dbReference>
<dbReference type="InterPro" id="IPR014710">
    <property type="entry name" value="RmlC-like_jellyroll"/>
</dbReference>
<evidence type="ECO:0000256" key="2">
    <source>
        <dbReference type="ARBA" id="ARBA00023125"/>
    </source>
</evidence>
<dbReference type="InterPro" id="IPR037923">
    <property type="entry name" value="HTH-like"/>
</dbReference>
<dbReference type="PANTHER" id="PTHR43280">
    <property type="entry name" value="ARAC-FAMILY TRANSCRIPTIONAL REGULATOR"/>
    <property type="match status" value="1"/>
</dbReference>
<name>A0ABT1MKT9_9BACT</name>
<keyword evidence="3" id="KW-0804">Transcription</keyword>
<evidence type="ECO:0000313" key="6">
    <source>
        <dbReference type="Proteomes" id="UP001205603"/>
    </source>
</evidence>
<dbReference type="SUPFAM" id="SSF46689">
    <property type="entry name" value="Homeodomain-like"/>
    <property type="match status" value="2"/>
</dbReference>
<comment type="caution">
    <text evidence="5">The sequence shown here is derived from an EMBL/GenBank/DDBJ whole genome shotgun (WGS) entry which is preliminary data.</text>
</comment>
<proteinExistence type="predicted"/>
<sequence length="295" mass="34288">MRKGRKDLLKYLTINDDDERWGIVCTTVGYQTVLPGADYPVLRHPDKYNFKFQGRILNEYQLVYIVEGRGYFASESCRKVRVTAGTMIQLFPGEWHTYKPDKDTGWVEYWVGFRGVNIDNRVKEGFFSKDCPVRRIGISDTIMGLYDRILRYAEEEKSGYQQLISSIVLHLLGLVYYKDQNCSYTDGVLVDKLNKARSIMRETVDTPVSLEEIAREVGMGYSWFRRVFKQYTGMSPVKYQMQQRLARAKELLGNTAMTVTEVAYTLGFTTVSQFSVFFKKMEGMTASEFKERFSR</sequence>
<keyword evidence="6" id="KW-1185">Reference proteome</keyword>
<dbReference type="InterPro" id="IPR018062">
    <property type="entry name" value="HTH_AraC-typ_CS"/>
</dbReference>
<dbReference type="Gene3D" id="1.10.10.60">
    <property type="entry name" value="Homeodomain-like"/>
    <property type="match status" value="2"/>
</dbReference>
<dbReference type="InterPro" id="IPR003313">
    <property type="entry name" value="AraC-bd"/>
</dbReference>
<dbReference type="Gene3D" id="2.60.120.10">
    <property type="entry name" value="Jelly Rolls"/>
    <property type="match status" value="1"/>
</dbReference>
<evidence type="ECO:0000313" key="5">
    <source>
        <dbReference type="EMBL" id="MCP9613111.1"/>
    </source>
</evidence>
<reference evidence="5 6" key="1">
    <citation type="submission" date="2022-07" db="EMBL/GenBank/DDBJ databases">
        <title>Fecal culturing of patients with breast cancer.</title>
        <authorList>
            <person name="Teng N.M.Y."/>
            <person name="Kiu R."/>
            <person name="Evans R."/>
            <person name="Baker D.J."/>
            <person name="Zenner C."/>
            <person name="Robinson S.D."/>
            <person name="Hall L.J."/>
        </authorList>
    </citation>
    <scope>NUCLEOTIDE SEQUENCE [LARGE SCALE GENOMIC DNA]</scope>
    <source>
        <strain evidence="5 6">LH1063</strain>
    </source>
</reference>
<dbReference type="RefSeq" id="WP_255028504.1">
    <property type="nucleotide sequence ID" value="NZ_JANDHW010000023.1"/>
</dbReference>
<dbReference type="InterPro" id="IPR009057">
    <property type="entry name" value="Homeodomain-like_sf"/>
</dbReference>
<dbReference type="PROSITE" id="PS00041">
    <property type="entry name" value="HTH_ARAC_FAMILY_1"/>
    <property type="match status" value="1"/>
</dbReference>
<evidence type="ECO:0000256" key="1">
    <source>
        <dbReference type="ARBA" id="ARBA00023015"/>
    </source>
</evidence>
<dbReference type="PANTHER" id="PTHR43280:SF30">
    <property type="entry name" value="MMSAB OPERON REGULATORY PROTEIN"/>
    <property type="match status" value="1"/>
</dbReference>
<dbReference type="Pfam" id="PF02311">
    <property type="entry name" value="AraC_binding"/>
    <property type="match status" value="1"/>
</dbReference>
<keyword evidence="2" id="KW-0238">DNA-binding</keyword>
<keyword evidence="1" id="KW-0805">Transcription regulation</keyword>
<accession>A0ABT1MKT9</accession>
<dbReference type="InterPro" id="IPR018060">
    <property type="entry name" value="HTH_AraC"/>
</dbReference>
<dbReference type="SMART" id="SM00342">
    <property type="entry name" value="HTH_ARAC"/>
    <property type="match status" value="1"/>
</dbReference>
<dbReference type="Proteomes" id="UP001205603">
    <property type="component" value="Unassembled WGS sequence"/>
</dbReference>